<reference evidence="2 3" key="1">
    <citation type="submission" date="2024-02" db="EMBL/GenBank/DDBJ databases">
        <authorList>
            <person name="Chen Y."/>
            <person name="Shah S."/>
            <person name="Dougan E. K."/>
            <person name="Thang M."/>
            <person name="Chan C."/>
        </authorList>
    </citation>
    <scope>NUCLEOTIDE SEQUENCE [LARGE SCALE GENOMIC DNA]</scope>
</reference>
<feature type="chain" id="PRO_5045863517" evidence="1">
    <location>
        <begin position="29"/>
        <end position="370"/>
    </location>
</feature>
<keyword evidence="3" id="KW-1185">Reference proteome</keyword>
<dbReference type="PANTHER" id="PTHR31497">
    <property type="entry name" value="AUTOCRINE PROLIFERATION REPRESSOR PROTEIN A"/>
    <property type="match status" value="1"/>
</dbReference>
<name>A0ABP0JXQ3_9DINO</name>
<organism evidence="2 3">
    <name type="scientific">Durusdinium trenchii</name>
    <dbReference type="NCBI Taxonomy" id="1381693"/>
    <lineage>
        <taxon>Eukaryota</taxon>
        <taxon>Sar</taxon>
        <taxon>Alveolata</taxon>
        <taxon>Dinophyceae</taxon>
        <taxon>Suessiales</taxon>
        <taxon>Symbiodiniaceae</taxon>
        <taxon>Durusdinium</taxon>
    </lineage>
</organism>
<protein>
    <submittedName>
        <fullName evidence="2">Uncharacterized protein</fullName>
    </submittedName>
</protein>
<evidence type="ECO:0000313" key="3">
    <source>
        <dbReference type="Proteomes" id="UP001642484"/>
    </source>
</evidence>
<evidence type="ECO:0000256" key="1">
    <source>
        <dbReference type="SAM" id="SignalP"/>
    </source>
</evidence>
<evidence type="ECO:0000313" key="2">
    <source>
        <dbReference type="EMBL" id="CAK9018903.1"/>
    </source>
</evidence>
<dbReference type="InterPro" id="IPR009199">
    <property type="entry name" value="PhoPQ-act_pathogen-rel_PqaA"/>
</dbReference>
<dbReference type="Proteomes" id="UP001642484">
    <property type="component" value="Unassembled WGS sequence"/>
</dbReference>
<keyword evidence="1" id="KW-0732">Signal</keyword>
<proteinExistence type="predicted"/>
<dbReference type="EMBL" id="CAXAMN010006725">
    <property type="protein sequence ID" value="CAK9018903.1"/>
    <property type="molecule type" value="Genomic_DNA"/>
</dbReference>
<gene>
    <name evidence="2" type="ORF">CCMP2556_LOCUS13461</name>
</gene>
<sequence length="370" mass="41202">MAATCWWPLSLLAACSIVNWWLLPLVAACPDCPENVQLLQQSLRLKKAPISSTLPSFLKHCTGWDCLQQYVRSRDDAFTWRQANHSLQGGDWTGTVLEMTSQRWLPQLVSPDVWNHTLVVITPQNVSKDLCLLYIALGYFGSPLVPSSHVASSNEDVQAAAKMALAAGTHAAVLFNVPAEYLTPPQLDFPHPLVEDQMLSASWALFRDRGLSQTPLELPMTKAAVKAMDVIGEFLDVHSFVLVGASKRGNLCWHTATVDARVRGIVPIARAINLGAVLARTQRQLGGFPMVTQDYVEKHLLAGYLETPSGEPLLHIEDPFFYLERTAGLPKFIINAASDDFFIPDNTREWWDAVPEPKWKLGWKFKECSI</sequence>
<dbReference type="InterPro" id="IPR029058">
    <property type="entry name" value="AB_hydrolase_fold"/>
</dbReference>
<feature type="signal peptide" evidence="1">
    <location>
        <begin position="1"/>
        <end position="28"/>
    </location>
</feature>
<accession>A0ABP0JXQ3</accession>
<dbReference type="Gene3D" id="3.40.50.1820">
    <property type="entry name" value="alpha/beta hydrolase"/>
    <property type="match status" value="1"/>
</dbReference>
<dbReference type="Pfam" id="PF10142">
    <property type="entry name" value="PhoPQ_related"/>
    <property type="match status" value="1"/>
</dbReference>
<comment type="caution">
    <text evidence="2">The sequence shown here is derived from an EMBL/GenBank/DDBJ whole genome shotgun (WGS) entry which is preliminary data.</text>
</comment>
<dbReference type="SUPFAM" id="SSF53474">
    <property type="entry name" value="alpha/beta-Hydrolases"/>
    <property type="match status" value="1"/>
</dbReference>
<dbReference type="PANTHER" id="PTHR31497:SF0">
    <property type="entry name" value="AUTOCRINE PROLIFERATION REPRESSOR PROTEIN A"/>
    <property type="match status" value="1"/>
</dbReference>